<feature type="non-terminal residue" evidence="1">
    <location>
        <position position="1"/>
    </location>
</feature>
<sequence length="85" mass="10166">SAFRGFDLKKLHNFNLDLIKSRGFSFFMETIFELDQRNVPIDEIPITFNERKHGVSKIPQIEIFRTLKNIFKLFFCKILKSKKNK</sequence>
<name>A0A382H887_9ZZZZ</name>
<evidence type="ECO:0008006" key="2">
    <source>
        <dbReference type="Google" id="ProtNLM"/>
    </source>
</evidence>
<reference evidence="1" key="1">
    <citation type="submission" date="2018-05" db="EMBL/GenBank/DDBJ databases">
        <authorList>
            <person name="Lanie J.A."/>
            <person name="Ng W.-L."/>
            <person name="Kazmierczak K.M."/>
            <person name="Andrzejewski T.M."/>
            <person name="Davidsen T.M."/>
            <person name="Wayne K.J."/>
            <person name="Tettelin H."/>
            <person name="Glass J.I."/>
            <person name="Rusch D."/>
            <person name="Podicherti R."/>
            <person name="Tsui H.-C.T."/>
            <person name="Winkler M.E."/>
        </authorList>
    </citation>
    <scope>NUCLEOTIDE SEQUENCE</scope>
</reference>
<gene>
    <name evidence="1" type="ORF">METZ01_LOCUS235991</name>
</gene>
<dbReference type="EMBL" id="UINC01059572">
    <property type="protein sequence ID" value="SVB83137.1"/>
    <property type="molecule type" value="Genomic_DNA"/>
</dbReference>
<dbReference type="AlphaFoldDB" id="A0A382H887"/>
<proteinExistence type="predicted"/>
<evidence type="ECO:0000313" key="1">
    <source>
        <dbReference type="EMBL" id="SVB83137.1"/>
    </source>
</evidence>
<organism evidence="1">
    <name type="scientific">marine metagenome</name>
    <dbReference type="NCBI Taxonomy" id="408172"/>
    <lineage>
        <taxon>unclassified sequences</taxon>
        <taxon>metagenomes</taxon>
        <taxon>ecological metagenomes</taxon>
    </lineage>
</organism>
<protein>
    <recommendedName>
        <fullName evidence="2">Glycosyltransferase 2-like domain-containing protein</fullName>
    </recommendedName>
</protein>
<accession>A0A382H887</accession>